<dbReference type="Proteomes" id="UP001150238">
    <property type="component" value="Unassembled WGS sequence"/>
</dbReference>
<evidence type="ECO:0000313" key="1">
    <source>
        <dbReference type="EMBL" id="KAJ4473276.1"/>
    </source>
</evidence>
<comment type="caution">
    <text evidence="1">The sequence shown here is derived from an EMBL/GenBank/DDBJ whole genome shotgun (WGS) entry which is preliminary data.</text>
</comment>
<accession>A0A9W9DK04</accession>
<dbReference type="AlphaFoldDB" id="A0A9W9DK04"/>
<evidence type="ECO:0000313" key="2">
    <source>
        <dbReference type="Proteomes" id="UP001150238"/>
    </source>
</evidence>
<organism evidence="1 2">
    <name type="scientific">Lentinula lateritia</name>
    <dbReference type="NCBI Taxonomy" id="40482"/>
    <lineage>
        <taxon>Eukaryota</taxon>
        <taxon>Fungi</taxon>
        <taxon>Dikarya</taxon>
        <taxon>Basidiomycota</taxon>
        <taxon>Agaricomycotina</taxon>
        <taxon>Agaricomycetes</taxon>
        <taxon>Agaricomycetidae</taxon>
        <taxon>Agaricales</taxon>
        <taxon>Marasmiineae</taxon>
        <taxon>Omphalotaceae</taxon>
        <taxon>Lentinula</taxon>
    </lineage>
</organism>
<gene>
    <name evidence="1" type="ORF">C8J55DRAFT_135642</name>
</gene>
<reference evidence="1" key="1">
    <citation type="submission" date="2022-08" db="EMBL/GenBank/DDBJ databases">
        <authorList>
            <consortium name="DOE Joint Genome Institute"/>
            <person name="Min B."/>
            <person name="Riley R."/>
            <person name="Sierra-Patev S."/>
            <person name="Naranjo-Ortiz M."/>
            <person name="Looney B."/>
            <person name="Konkel Z."/>
            <person name="Slot J.C."/>
            <person name="Sakamoto Y."/>
            <person name="Steenwyk J.L."/>
            <person name="Rokas A."/>
            <person name="Carro J."/>
            <person name="Camarero S."/>
            <person name="Ferreira P."/>
            <person name="Molpeceres G."/>
            <person name="Ruiz-Duenas F.J."/>
            <person name="Serrano A."/>
            <person name="Henrissat B."/>
            <person name="Drula E."/>
            <person name="Hughes K.W."/>
            <person name="Mata J.L."/>
            <person name="Ishikawa N.K."/>
            <person name="Vargas-Isla R."/>
            <person name="Ushijima S."/>
            <person name="Smith C.A."/>
            <person name="Ahrendt S."/>
            <person name="Andreopoulos W."/>
            <person name="He G."/>
            <person name="Labutti K."/>
            <person name="Lipzen A."/>
            <person name="Ng V."/>
            <person name="Sandor L."/>
            <person name="Barry K."/>
            <person name="Martinez A.T."/>
            <person name="Xiao Y."/>
            <person name="Gibbons J.G."/>
            <person name="Terashima K."/>
            <person name="Hibbett D.S."/>
            <person name="Grigoriev I.V."/>
        </authorList>
    </citation>
    <scope>NUCLEOTIDE SEQUENCE</scope>
    <source>
        <strain evidence="1">Sp2 HRB7682 ss15</strain>
    </source>
</reference>
<reference evidence="1" key="2">
    <citation type="journal article" date="2023" name="Proc. Natl. Acad. Sci. U.S.A.">
        <title>A global phylogenomic analysis of the shiitake genus Lentinula.</title>
        <authorList>
            <person name="Sierra-Patev S."/>
            <person name="Min B."/>
            <person name="Naranjo-Ortiz M."/>
            <person name="Looney B."/>
            <person name="Konkel Z."/>
            <person name="Slot J.C."/>
            <person name="Sakamoto Y."/>
            <person name="Steenwyk J.L."/>
            <person name="Rokas A."/>
            <person name="Carro J."/>
            <person name="Camarero S."/>
            <person name="Ferreira P."/>
            <person name="Molpeceres G."/>
            <person name="Ruiz-Duenas F.J."/>
            <person name="Serrano A."/>
            <person name="Henrissat B."/>
            <person name="Drula E."/>
            <person name="Hughes K.W."/>
            <person name="Mata J.L."/>
            <person name="Ishikawa N.K."/>
            <person name="Vargas-Isla R."/>
            <person name="Ushijima S."/>
            <person name="Smith C.A."/>
            <person name="Donoghue J."/>
            <person name="Ahrendt S."/>
            <person name="Andreopoulos W."/>
            <person name="He G."/>
            <person name="LaButti K."/>
            <person name="Lipzen A."/>
            <person name="Ng V."/>
            <person name="Riley R."/>
            <person name="Sandor L."/>
            <person name="Barry K."/>
            <person name="Martinez A.T."/>
            <person name="Xiao Y."/>
            <person name="Gibbons J.G."/>
            <person name="Terashima K."/>
            <person name="Grigoriev I.V."/>
            <person name="Hibbett D."/>
        </authorList>
    </citation>
    <scope>NUCLEOTIDE SEQUENCE</scope>
    <source>
        <strain evidence="1">Sp2 HRB7682 ss15</strain>
    </source>
</reference>
<sequence>MWYMPASILIVGYLYYTQCYWHYVQAQKRYDSREQWPSMVATFLHVRSSVVQNIWPFSFFRLTSAHSPFVSLKPTSDITSPSLIYQSPLHHGCGHANERHHRRGIAAPAQVSKTGANSREARGAHRIF</sequence>
<protein>
    <submittedName>
        <fullName evidence="1">Uncharacterized protein</fullName>
    </submittedName>
</protein>
<dbReference type="EMBL" id="JANVFS010000025">
    <property type="protein sequence ID" value="KAJ4473276.1"/>
    <property type="molecule type" value="Genomic_DNA"/>
</dbReference>
<name>A0A9W9DK04_9AGAR</name>
<proteinExistence type="predicted"/>